<protein>
    <submittedName>
        <fullName evidence="2">Helix-hairpin-helix domain-containing protein</fullName>
    </submittedName>
</protein>
<dbReference type="Proteomes" id="UP001597546">
    <property type="component" value="Unassembled WGS sequence"/>
</dbReference>
<keyword evidence="1" id="KW-0472">Membrane</keyword>
<evidence type="ECO:0000256" key="1">
    <source>
        <dbReference type="SAM" id="Phobius"/>
    </source>
</evidence>
<organism evidence="2 3">
    <name type="scientific">Pedobacter alpinus</name>
    <dbReference type="NCBI Taxonomy" id="1590643"/>
    <lineage>
        <taxon>Bacteria</taxon>
        <taxon>Pseudomonadati</taxon>
        <taxon>Bacteroidota</taxon>
        <taxon>Sphingobacteriia</taxon>
        <taxon>Sphingobacteriales</taxon>
        <taxon>Sphingobacteriaceae</taxon>
        <taxon>Pedobacter</taxon>
    </lineage>
</organism>
<gene>
    <name evidence="2" type="ORF">ACFSSE_10235</name>
</gene>
<dbReference type="Gene3D" id="1.10.150.320">
    <property type="entry name" value="Photosystem II 12 kDa extrinsic protein"/>
    <property type="match status" value="1"/>
</dbReference>
<reference evidence="3" key="1">
    <citation type="journal article" date="2019" name="Int. J. Syst. Evol. Microbiol.">
        <title>The Global Catalogue of Microorganisms (GCM) 10K type strain sequencing project: providing services to taxonomists for standard genome sequencing and annotation.</title>
        <authorList>
            <consortium name="The Broad Institute Genomics Platform"/>
            <consortium name="The Broad Institute Genome Sequencing Center for Infectious Disease"/>
            <person name="Wu L."/>
            <person name="Ma J."/>
        </authorList>
    </citation>
    <scope>NUCLEOTIDE SEQUENCE [LARGE SCALE GENOMIC DNA]</scope>
    <source>
        <strain evidence="3">KCTC 42456</strain>
    </source>
</reference>
<dbReference type="PANTHER" id="PTHR21180:SF32">
    <property type="entry name" value="ENDONUCLEASE_EXONUCLEASE_PHOSPHATASE FAMILY DOMAIN-CONTAINING PROTEIN 1"/>
    <property type="match status" value="1"/>
</dbReference>
<dbReference type="PANTHER" id="PTHR21180">
    <property type="entry name" value="ENDONUCLEASE/EXONUCLEASE/PHOSPHATASE FAMILY DOMAIN-CONTAINING PROTEIN 1"/>
    <property type="match status" value="1"/>
</dbReference>
<dbReference type="Gene3D" id="1.10.150.280">
    <property type="entry name" value="AF1531-like domain"/>
    <property type="match status" value="1"/>
</dbReference>
<dbReference type="Pfam" id="PF12836">
    <property type="entry name" value="HHH_3"/>
    <property type="match status" value="2"/>
</dbReference>
<name>A0ABW5TSM4_9SPHI</name>
<dbReference type="EMBL" id="JBHULV010000029">
    <property type="protein sequence ID" value="MFD2732079.1"/>
    <property type="molecule type" value="Genomic_DNA"/>
</dbReference>
<dbReference type="InterPro" id="IPR010994">
    <property type="entry name" value="RuvA_2-like"/>
</dbReference>
<comment type="caution">
    <text evidence="2">The sequence shown here is derived from an EMBL/GenBank/DDBJ whole genome shotgun (WGS) entry which is preliminary data.</text>
</comment>
<proteinExistence type="predicted"/>
<sequence length="299" mass="34563">MNQKLKDYLEVSPREFRGIVVFVLIMLFVFVSPYVYERIMFQPLKISIETLTPKIDSVEAFNEKTDRFYPKEENKKSTAQLFDFNPNHLPTSEWMKLGLSKKQALMIKKYEDKGGQFRNINDVKKMWAIKPELFEQLLPHIKIPEQTSATNFNDTKTPNKTISTAKSIATVEINSADSASLLAIRGIGPAFASRIIKYRNRLGGFLSINQLKEVWGIDSLKFEQIKTQVLINTNAIQKIDINKCTFEELKTFPYLSYKQSNTILAYRKQHGDFKNATDLNKIAILTPEIIQKITPYFKF</sequence>
<feature type="transmembrane region" description="Helical" evidence="1">
    <location>
        <begin position="16"/>
        <end position="36"/>
    </location>
</feature>
<keyword evidence="3" id="KW-1185">Reference proteome</keyword>
<keyword evidence="1" id="KW-1133">Transmembrane helix</keyword>
<dbReference type="InterPro" id="IPR051675">
    <property type="entry name" value="Endo/Exo/Phosphatase_dom_1"/>
</dbReference>
<accession>A0ABW5TSM4</accession>
<evidence type="ECO:0000313" key="2">
    <source>
        <dbReference type="EMBL" id="MFD2732079.1"/>
    </source>
</evidence>
<keyword evidence="1" id="KW-0812">Transmembrane</keyword>
<evidence type="ECO:0000313" key="3">
    <source>
        <dbReference type="Proteomes" id="UP001597546"/>
    </source>
</evidence>
<dbReference type="SUPFAM" id="SSF47781">
    <property type="entry name" value="RuvA domain 2-like"/>
    <property type="match status" value="3"/>
</dbReference>
<dbReference type="RefSeq" id="WP_379041409.1">
    <property type="nucleotide sequence ID" value="NZ_JBHSKW010000014.1"/>
</dbReference>